<dbReference type="PANTHER" id="PTHR11630">
    <property type="entry name" value="DNA REPLICATION LICENSING FACTOR MCM FAMILY MEMBER"/>
    <property type="match status" value="1"/>
</dbReference>
<dbReference type="PROSITE" id="PS50051">
    <property type="entry name" value="MCM_2"/>
    <property type="match status" value="1"/>
</dbReference>
<evidence type="ECO:0000256" key="9">
    <source>
        <dbReference type="ARBA" id="ARBA00022840"/>
    </source>
</evidence>
<evidence type="ECO:0000256" key="3">
    <source>
        <dbReference type="ARBA" id="ARBA00012551"/>
    </source>
</evidence>
<dbReference type="Pfam" id="PF17855">
    <property type="entry name" value="MCM_lid"/>
    <property type="match status" value="1"/>
</dbReference>
<evidence type="ECO:0000256" key="14">
    <source>
        <dbReference type="ARBA" id="ARBA00047995"/>
    </source>
</evidence>
<evidence type="ECO:0000313" key="18">
    <source>
        <dbReference type="Proteomes" id="UP001162156"/>
    </source>
</evidence>
<dbReference type="SUPFAM" id="SSF50249">
    <property type="entry name" value="Nucleic acid-binding proteins"/>
    <property type="match status" value="1"/>
</dbReference>
<dbReference type="GO" id="GO:0000724">
    <property type="term" value="P:double-strand break repair via homologous recombination"/>
    <property type="evidence" value="ECO:0007669"/>
    <property type="project" value="TreeGrafter"/>
</dbReference>
<comment type="catalytic activity">
    <reaction evidence="14">
        <text>ATP + H2O = ADP + phosphate + H(+)</text>
        <dbReference type="Rhea" id="RHEA:13065"/>
        <dbReference type="ChEBI" id="CHEBI:15377"/>
        <dbReference type="ChEBI" id="CHEBI:15378"/>
        <dbReference type="ChEBI" id="CHEBI:30616"/>
        <dbReference type="ChEBI" id="CHEBI:43474"/>
        <dbReference type="ChEBI" id="CHEBI:456216"/>
        <dbReference type="EC" id="3.6.4.12"/>
    </reaction>
</comment>
<evidence type="ECO:0000256" key="13">
    <source>
        <dbReference type="ARBA" id="ARBA00041085"/>
    </source>
</evidence>
<evidence type="ECO:0000313" key="17">
    <source>
        <dbReference type="EMBL" id="KAJ8937350.1"/>
    </source>
</evidence>
<dbReference type="GO" id="GO:0016787">
    <property type="term" value="F:hydrolase activity"/>
    <property type="evidence" value="ECO:0007669"/>
    <property type="project" value="UniProtKB-KW"/>
</dbReference>
<dbReference type="PROSITE" id="PS00847">
    <property type="entry name" value="MCM_1"/>
    <property type="match status" value="1"/>
</dbReference>
<dbReference type="InterPro" id="IPR033762">
    <property type="entry name" value="MCM_OB"/>
</dbReference>
<dbReference type="Gene3D" id="2.40.50.140">
    <property type="entry name" value="Nucleic acid-binding proteins"/>
    <property type="match status" value="1"/>
</dbReference>
<dbReference type="PRINTS" id="PR01657">
    <property type="entry name" value="MCMFAMILY"/>
</dbReference>
<dbReference type="GO" id="GO:0042555">
    <property type="term" value="C:MCM complex"/>
    <property type="evidence" value="ECO:0007669"/>
    <property type="project" value="TreeGrafter"/>
</dbReference>
<dbReference type="GO" id="GO:0005634">
    <property type="term" value="C:nucleus"/>
    <property type="evidence" value="ECO:0007669"/>
    <property type="project" value="UniProtKB-SubCell"/>
</dbReference>
<name>A0AAV8XFX8_9CUCU</name>
<evidence type="ECO:0000256" key="2">
    <source>
        <dbReference type="ARBA" id="ARBA00008010"/>
    </source>
</evidence>
<evidence type="ECO:0000256" key="6">
    <source>
        <dbReference type="ARBA" id="ARBA00022763"/>
    </source>
</evidence>
<keyword evidence="10 15" id="KW-0238">DNA-binding</keyword>
<comment type="subcellular location">
    <subcellularLocation>
        <location evidence="1">Nucleus</location>
    </subcellularLocation>
</comment>
<reference evidence="17" key="1">
    <citation type="journal article" date="2023" name="Insect Mol. Biol.">
        <title>Genome sequencing provides insights into the evolution of gene families encoding plant cell wall-degrading enzymes in longhorned beetles.</title>
        <authorList>
            <person name="Shin N.R."/>
            <person name="Okamura Y."/>
            <person name="Kirsch R."/>
            <person name="Pauchet Y."/>
        </authorList>
    </citation>
    <scope>NUCLEOTIDE SEQUENCE</scope>
    <source>
        <strain evidence="17">RBIC_L_NR</strain>
    </source>
</reference>
<evidence type="ECO:0000256" key="4">
    <source>
        <dbReference type="ARBA" id="ARBA00022705"/>
    </source>
</evidence>
<comment type="caution">
    <text evidence="17">The sequence shown here is derived from an EMBL/GenBank/DDBJ whole genome shotgun (WGS) entry which is preliminary data.</text>
</comment>
<dbReference type="PANTHER" id="PTHR11630:SF48">
    <property type="entry name" value="DNA HELICASE MCM9"/>
    <property type="match status" value="1"/>
</dbReference>
<accession>A0AAV8XFX8</accession>
<gene>
    <name evidence="17" type="ORF">NQ314_011895</name>
</gene>
<feature type="non-terminal residue" evidence="17">
    <location>
        <position position="1"/>
    </location>
</feature>
<feature type="domain" description="MCM C-terminal AAA(+) ATPase" evidence="16">
    <location>
        <begin position="250"/>
        <end position="364"/>
    </location>
</feature>
<evidence type="ECO:0000256" key="5">
    <source>
        <dbReference type="ARBA" id="ARBA00022741"/>
    </source>
</evidence>
<dbReference type="InterPro" id="IPR001208">
    <property type="entry name" value="MCM_dom"/>
</dbReference>
<dbReference type="GO" id="GO:0006260">
    <property type="term" value="P:DNA replication"/>
    <property type="evidence" value="ECO:0007669"/>
    <property type="project" value="InterPro"/>
</dbReference>
<proteinExistence type="inferred from homology"/>
<evidence type="ECO:0000256" key="8">
    <source>
        <dbReference type="ARBA" id="ARBA00022806"/>
    </source>
</evidence>
<dbReference type="Gene3D" id="3.40.50.300">
    <property type="entry name" value="P-loop containing nucleotide triphosphate hydrolases"/>
    <property type="match status" value="1"/>
</dbReference>
<keyword evidence="7" id="KW-0378">Hydrolase</keyword>
<evidence type="ECO:0000256" key="15">
    <source>
        <dbReference type="RuleBase" id="RU004070"/>
    </source>
</evidence>
<keyword evidence="18" id="KW-1185">Reference proteome</keyword>
<keyword evidence="6" id="KW-0227">DNA damage</keyword>
<keyword evidence="9 15" id="KW-0067">ATP-binding</keyword>
<dbReference type="InterPro" id="IPR018525">
    <property type="entry name" value="MCM_CS"/>
</dbReference>
<dbReference type="InterPro" id="IPR041562">
    <property type="entry name" value="MCM_lid"/>
</dbReference>
<dbReference type="InterPro" id="IPR031327">
    <property type="entry name" value="MCM"/>
</dbReference>
<evidence type="ECO:0000256" key="1">
    <source>
        <dbReference type="ARBA" id="ARBA00004123"/>
    </source>
</evidence>
<organism evidence="17 18">
    <name type="scientific">Rhamnusium bicolor</name>
    <dbReference type="NCBI Taxonomy" id="1586634"/>
    <lineage>
        <taxon>Eukaryota</taxon>
        <taxon>Metazoa</taxon>
        <taxon>Ecdysozoa</taxon>
        <taxon>Arthropoda</taxon>
        <taxon>Hexapoda</taxon>
        <taxon>Insecta</taxon>
        <taxon>Pterygota</taxon>
        <taxon>Neoptera</taxon>
        <taxon>Endopterygota</taxon>
        <taxon>Coleoptera</taxon>
        <taxon>Polyphaga</taxon>
        <taxon>Cucujiformia</taxon>
        <taxon>Chrysomeloidea</taxon>
        <taxon>Cerambycidae</taxon>
        <taxon>Lepturinae</taxon>
        <taxon>Rhagiini</taxon>
        <taxon>Rhamnusium</taxon>
    </lineage>
</organism>
<dbReference type="GO" id="GO:0003697">
    <property type="term" value="F:single-stranded DNA binding"/>
    <property type="evidence" value="ECO:0007669"/>
    <property type="project" value="TreeGrafter"/>
</dbReference>
<evidence type="ECO:0000256" key="11">
    <source>
        <dbReference type="ARBA" id="ARBA00023204"/>
    </source>
</evidence>
<dbReference type="GO" id="GO:0005524">
    <property type="term" value="F:ATP binding"/>
    <property type="evidence" value="ECO:0007669"/>
    <property type="project" value="UniProtKB-KW"/>
</dbReference>
<evidence type="ECO:0000259" key="16">
    <source>
        <dbReference type="PROSITE" id="PS50051"/>
    </source>
</evidence>
<dbReference type="Pfam" id="PF17207">
    <property type="entry name" value="MCM_OB"/>
    <property type="match status" value="1"/>
</dbReference>
<dbReference type="Pfam" id="PF00493">
    <property type="entry name" value="MCM"/>
    <property type="match status" value="1"/>
</dbReference>
<evidence type="ECO:0000256" key="10">
    <source>
        <dbReference type="ARBA" id="ARBA00023125"/>
    </source>
</evidence>
<sequence>FIVLYEHQPNLVLELLKKPDECLEQWDKATVKAQMSLLKEVDTKSQLKTNVHCRIFHLPGFTEVRRTVFPGNDDAGKFLQKCGNPENCSGKNLITLGELDSENCKDYQEIKIQEQVKKQGVGSMPNTMWVTLEDDLVDSCKPGDNVTICGIVKRRWGELCKGNKIDIDIVLKANNVQVDNNSHSVAASTPEIKKMFSTFWEKYSGDPLAGRDLILKSFCPQIYGLYLVKLAIAIVLAGGSQIEDTTFTDEHGEWQLEGGALVMSDGGICCIDEFNSMKEHDRTSIHEAMEQQTISVAKASIVCKLNTRCSSYWPPVILRETWILMQPLNMNIAIPSPLLSRFDLILLLRDVVNEKWDTQVSDYILNGGNNFSKLTDSGLWSIDILQSYFMVIKKFNPKLSENAETILSSYYQMQRRIDGRNKARTTVRLLESLVRQEKYY</sequence>
<comment type="similarity">
    <text evidence="2 15">Belongs to the MCM family.</text>
</comment>
<evidence type="ECO:0000256" key="7">
    <source>
        <dbReference type="ARBA" id="ARBA00022801"/>
    </source>
</evidence>
<dbReference type="SMART" id="SM00350">
    <property type="entry name" value="MCM"/>
    <property type="match status" value="1"/>
</dbReference>
<keyword evidence="8" id="KW-0347">Helicase</keyword>
<dbReference type="EC" id="3.6.4.12" evidence="3"/>
<dbReference type="AlphaFoldDB" id="A0AAV8XFX8"/>
<dbReference type="InterPro" id="IPR058768">
    <property type="entry name" value="MCM9_N"/>
</dbReference>
<dbReference type="Pfam" id="PF26066">
    <property type="entry name" value="MCM9_N"/>
    <property type="match status" value="1"/>
</dbReference>
<evidence type="ECO:0000256" key="12">
    <source>
        <dbReference type="ARBA" id="ARBA00023242"/>
    </source>
</evidence>
<dbReference type="EMBL" id="JANEYF010003320">
    <property type="protein sequence ID" value="KAJ8937350.1"/>
    <property type="molecule type" value="Genomic_DNA"/>
</dbReference>
<dbReference type="GO" id="GO:0017116">
    <property type="term" value="F:single-stranded DNA helicase activity"/>
    <property type="evidence" value="ECO:0007669"/>
    <property type="project" value="TreeGrafter"/>
</dbReference>
<protein>
    <recommendedName>
        <fullName evidence="13">DNA helicase MCM9</fullName>
        <ecNumber evidence="3">3.6.4.12</ecNumber>
    </recommendedName>
</protein>
<keyword evidence="5 15" id="KW-0547">Nucleotide-binding</keyword>
<keyword evidence="4" id="KW-0235">DNA replication</keyword>
<keyword evidence="12" id="KW-0539">Nucleus</keyword>
<dbReference type="InterPro" id="IPR027417">
    <property type="entry name" value="P-loop_NTPase"/>
</dbReference>
<dbReference type="InterPro" id="IPR012340">
    <property type="entry name" value="NA-bd_OB-fold"/>
</dbReference>
<dbReference type="SUPFAM" id="SSF52540">
    <property type="entry name" value="P-loop containing nucleoside triphosphate hydrolases"/>
    <property type="match status" value="1"/>
</dbReference>
<dbReference type="Proteomes" id="UP001162156">
    <property type="component" value="Unassembled WGS sequence"/>
</dbReference>
<keyword evidence="11" id="KW-0234">DNA repair</keyword>